<dbReference type="Proteomes" id="UP001370348">
    <property type="component" value="Chromosome"/>
</dbReference>
<dbReference type="InterPro" id="IPR035965">
    <property type="entry name" value="PAS-like_dom_sf"/>
</dbReference>
<dbReference type="SMART" id="SM00387">
    <property type="entry name" value="HATPase_c"/>
    <property type="match status" value="1"/>
</dbReference>
<dbReference type="InterPro" id="IPR003661">
    <property type="entry name" value="HisK_dim/P_dom"/>
</dbReference>
<dbReference type="EMBL" id="CP089984">
    <property type="protein sequence ID" value="WXB14428.1"/>
    <property type="molecule type" value="Genomic_DNA"/>
</dbReference>
<keyword evidence="3" id="KW-0597">Phosphoprotein</keyword>
<dbReference type="GO" id="GO:0005524">
    <property type="term" value="F:ATP binding"/>
    <property type="evidence" value="ECO:0007669"/>
    <property type="project" value="UniProtKB-KW"/>
</dbReference>
<dbReference type="Gene3D" id="3.30.450.20">
    <property type="entry name" value="PAS domain"/>
    <property type="match status" value="1"/>
</dbReference>
<feature type="domain" description="Histidine kinase" evidence="7">
    <location>
        <begin position="287"/>
        <end position="502"/>
    </location>
</feature>
<dbReference type="NCBIfam" id="TIGR00229">
    <property type="entry name" value="sensory_box"/>
    <property type="match status" value="1"/>
</dbReference>
<evidence type="ECO:0000259" key="8">
    <source>
        <dbReference type="PROSITE" id="PS50113"/>
    </source>
</evidence>
<dbReference type="SUPFAM" id="SSF55874">
    <property type="entry name" value="ATPase domain of HSP90 chaperone/DNA topoisomerase II/histidine kinase"/>
    <property type="match status" value="1"/>
</dbReference>
<dbReference type="InterPro" id="IPR050736">
    <property type="entry name" value="Sensor_HK_Regulatory"/>
</dbReference>
<dbReference type="PROSITE" id="PS50113">
    <property type="entry name" value="PAC"/>
    <property type="match status" value="1"/>
</dbReference>
<dbReference type="InterPro" id="IPR004358">
    <property type="entry name" value="Sig_transdc_His_kin-like_C"/>
</dbReference>
<evidence type="ECO:0000256" key="4">
    <source>
        <dbReference type="ARBA" id="ARBA00022679"/>
    </source>
</evidence>
<keyword evidence="4" id="KW-0808">Transferase</keyword>
<dbReference type="CDD" id="cd00075">
    <property type="entry name" value="HATPase"/>
    <property type="match status" value="1"/>
</dbReference>
<dbReference type="Gene3D" id="1.10.287.130">
    <property type="match status" value="1"/>
</dbReference>
<dbReference type="InterPro" id="IPR003594">
    <property type="entry name" value="HATPase_dom"/>
</dbReference>
<evidence type="ECO:0000313" key="9">
    <source>
        <dbReference type="EMBL" id="WXB14428.1"/>
    </source>
</evidence>
<evidence type="ECO:0000256" key="5">
    <source>
        <dbReference type="ARBA" id="ARBA00022777"/>
    </source>
</evidence>
<dbReference type="InterPro" id="IPR000014">
    <property type="entry name" value="PAS"/>
</dbReference>
<evidence type="ECO:0000313" key="10">
    <source>
        <dbReference type="Proteomes" id="UP001370348"/>
    </source>
</evidence>
<dbReference type="PANTHER" id="PTHR43711">
    <property type="entry name" value="TWO-COMPONENT HISTIDINE KINASE"/>
    <property type="match status" value="1"/>
</dbReference>
<organism evidence="9 10">
    <name type="scientific">Pendulispora albinea</name>
    <dbReference type="NCBI Taxonomy" id="2741071"/>
    <lineage>
        <taxon>Bacteria</taxon>
        <taxon>Pseudomonadati</taxon>
        <taxon>Myxococcota</taxon>
        <taxon>Myxococcia</taxon>
        <taxon>Myxococcales</taxon>
        <taxon>Sorangiineae</taxon>
        <taxon>Pendulisporaceae</taxon>
        <taxon>Pendulispora</taxon>
    </lineage>
</organism>
<dbReference type="RefSeq" id="WP_394824048.1">
    <property type="nucleotide sequence ID" value="NZ_CP089984.1"/>
</dbReference>
<evidence type="ECO:0000256" key="6">
    <source>
        <dbReference type="ARBA" id="ARBA00023012"/>
    </source>
</evidence>
<name>A0ABZ2LX46_9BACT</name>
<evidence type="ECO:0000256" key="3">
    <source>
        <dbReference type="ARBA" id="ARBA00022553"/>
    </source>
</evidence>
<keyword evidence="9" id="KW-0547">Nucleotide-binding</keyword>
<dbReference type="Pfam" id="PF02518">
    <property type="entry name" value="HATPase_c"/>
    <property type="match status" value="1"/>
</dbReference>
<dbReference type="SMART" id="SM00388">
    <property type="entry name" value="HisKA"/>
    <property type="match status" value="1"/>
</dbReference>
<dbReference type="Pfam" id="PF00512">
    <property type="entry name" value="HisKA"/>
    <property type="match status" value="1"/>
</dbReference>
<reference evidence="9 10" key="1">
    <citation type="submission" date="2021-12" db="EMBL/GenBank/DDBJ databases">
        <title>Discovery of the Pendulisporaceae a myxobacterial family with distinct sporulation behavior and unique specialized metabolism.</title>
        <authorList>
            <person name="Garcia R."/>
            <person name="Popoff A."/>
            <person name="Bader C.D."/>
            <person name="Loehr J."/>
            <person name="Walesch S."/>
            <person name="Walt C."/>
            <person name="Boldt J."/>
            <person name="Bunk B."/>
            <person name="Haeckl F.J.F.P.J."/>
            <person name="Gunesch A.P."/>
            <person name="Birkelbach J."/>
            <person name="Nuebel U."/>
            <person name="Pietschmann T."/>
            <person name="Bach T."/>
            <person name="Mueller R."/>
        </authorList>
    </citation>
    <scope>NUCLEOTIDE SEQUENCE [LARGE SCALE GENOMIC DNA]</scope>
    <source>
        <strain evidence="9 10">MSr11954</strain>
    </source>
</reference>
<dbReference type="Pfam" id="PF08447">
    <property type="entry name" value="PAS_3"/>
    <property type="match status" value="1"/>
</dbReference>
<dbReference type="CDD" id="cd00130">
    <property type="entry name" value="PAS"/>
    <property type="match status" value="1"/>
</dbReference>
<sequence>MTTSGIGLYGDMPLVPVPHVKREILEEWRRRVRSESNERGVIRTEPALSRFVPELVERLFSVDDEERQSGAILVASARHSENCTVAEAIRELSLLRSAILRAFSRGGVRLSTTAIEYVHHEIDHAMAEIVSDIHRVACARLAASHRVEHALRENEDRMRLALVAAEVGTWEFRPITGELTWDDRCKQIWGLPDGHEPSYDAFLRGIHPEDRPRVEAIVEQTLEPRSGGTYKIEYRAVGLSHGPERWVSCEGKCFFDDAGRPTRFIGTVLDITERRREVEFRERFVGMLGHDLRQPLSVVNYASETLLKQGLPNDSLELVRRVVRSGDRMNRMIRDLLDFARGRQGGGIPVARKSLDLHELMRHLVDEIATVNPARTIELAVDGDGSGHWDPDRMAQVFQNLLCNAVTYGAADTPIYVVMVEEGRFLETTITNYGPPIPKSELGQLFSPYRRGGRARSAERLPRGLGLGLYIAQEIVLAHGGSIEATSDSDSGTTFTVLLPRG</sequence>
<evidence type="ECO:0000256" key="2">
    <source>
        <dbReference type="ARBA" id="ARBA00012438"/>
    </source>
</evidence>
<dbReference type="Gene3D" id="2.10.70.100">
    <property type="match status" value="1"/>
</dbReference>
<keyword evidence="10" id="KW-1185">Reference proteome</keyword>
<evidence type="ECO:0000259" key="7">
    <source>
        <dbReference type="PROSITE" id="PS50109"/>
    </source>
</evidence>
<dbReference type="SUPFAM" id="SSF55785">
    <property type="entry name" value="PYP-like sensor domain (PAS domain)"/>
    <property type="match status" value="1"/>
</dbReference>
<dbReference type="InterPro" id="IPR005467">
    <property type="entry name" value="His_kinase_dom"/>
</dbReference>
<keyword evidence="6" id="KW-0902">Two-component regulatory system</keyword>
<dbReference type="PRINTS" id="PR00344">
    <property type="entry name" value="BCTRLSENSOR"/>
</dbReference>
<proteinExistence type="predicted"/>
<protein>
    <recommendedName>
        <fullName evidence="2">histidine kinase</fullName>
        <ecNumber evidence="2">2.7.13.3</ecNumber>
    </recommendedName>
</protein>
<dbReference type="EC" id="2.7.13.3" evidence="2"/>
<dbReference type="CDD" id="cd00082">
    <property type="entry name" value="HisKA"/>
    <property type="match status" value="1"/>
</dbReference>
<dbReference type="InterPro" id="IPR000700">
    <property type="entry name" value="PAS-assoc_C"/>
</dbReference>
<feature type="domain" description="PAC" evidence="8">
    <location>
        <begin position="230"/>
        <end position="283"/>
    </location>
</feature>
<accession>A0ABZ2LX46</accession>
<dbReference type="PANTHER" id="PTHR43711:SF1">
    <property type="entry name" value="HISTIDINE KINASE 1"/>
    <property type="match status" value="1"/>
</dbReference>
<dbReference type="Gene3D" id="3.30.565.10">
    <property type="entry name" value="Histidine kinase-like ATPase, C-terminal domain"/>
    <property type="match status" value="1"/>
</dbReference>
<gene>
    <name evidence="9" type="ORF">LZC94_42215</name>
</gene>
<dbReference type="PROSITE" id="PS50109">
    <property type="entry name" value="HIS_KIN"/>
    <property type="match status" value="1"/>
</dbReference>
<dbReference type="InterPro" id="IPR036097">
    <property type="entry name" value="HisK_dim/P_sf"/>
</dbReference>
<dbReference type="InterPro" id="IPR036890">
    <property type="entry name" value="HATPase_C_sf"/>
</dbReference>
<dbReference type="SUPFAM" id="SSF47384">
    <property type="entry name" value="Homodimeric domain of signal transducing histidine kinase"/>
    <property type="match status" value="1"/>
</dbReference>
<evidence type="ECO:0000256" key="1">
    <source>
        <dbReference type="ARBA" id="ARBA00000085"/>
    </source>
</evidence>
<dbReference type="InterPro" id="IPR013655">
    <property type="entry name" value="PAS_fold_3"/>
</dbReference>
<keyword evidence="5" id="KW-0418">Kinase</keyword>
<keyword evidence="9" id="KW-0067">ATP-binding</keyword>
<comment type="catalytic activity">
    <reaction evidence="1">
        <text>ATP + protein L-histidine = ADP + protein N-phospho-L-histidine.</text>
        <dbReference type="EC" id="2.7.13.3"/>
    </reaction>
</comment>